<proteinExistence type="predicted"/>
<dbReference type="Gene3D" id="1.10.8.60">
    <property type="match status" value="1"/>
</dbReference>
<dbReference type="GO" id="GO:0005524">
    <property type="term" value="F:ATP binding"/>
    <property type="evidence" value="ECO:0007669"/>
    <property type="project" value="UniProtKB-KW"/>
</dbReference>
<keyword evidence="1 5" id="KW-0677">Repeat</keyword>
<reference evidence="7 8" key="2">
    <citation type="journal article" date="2013" name="PLoS ONE">
        <title>INDIGO - INtegrated Data Warehouse of MIcrobial GenOmes with Examples from the Red Sea Extremophiles.</title>
        <authorList>
            <person name="Alam I."/>
            <person name="Antunes A."/>
            <person name="Kamau A.A."/>
            <person name="Ba Alawi W."/>
            <person name="Kalkatawi M."/>
            <person name="Stingl U."/>
            <person name="Bajic V.B."/>
        </authorList>
    </citation>
    <scope>NUCLEOTIDE SEQUENCE [LARGE SCALE GENOMIC DNA]</scope>
    <source>
        <strain evidence="7 8">SSD-17B</strain>
    </source>
</reference>
<dbReference type="InterPro" id="IPR004176">
    <property type="entry name" value="Clp_R_N"/>
</dbReference>
<dbReference type="InterPro" id="IPR041546">
    <property type="entry name" value="ClpA/ClpB_AAA_lid"/>
</dbReference>
<dbReference type="InterPro" id="IPR027417">
    <property type="entry name" value="P-loop_NTPase"/>
</dbReference>
<name>U2ECA6_9MOLU</name>
<dbReference type="InParanoid" id="U2ECA6"/>
<dbReference type="OrthoDB" id="9803641at2"/>
<dbReference type="InterPro" id="IPR003959">
    <property type="entry name" value="ATPase_AAA_core"/>
</dbReference>
<dbReference type="GO" id="GO:0034605">
    <property type="term" value="P:cellular response to heat"/>
    <property type="evidence" value="ECO:0007669"/>
    <property type="project" value="TreeGrafter"/>
</dbReference>
<dbReference type="STRING" id="1033810.HLPCO_001397"/>
<evidence type="ECO:0000256" key="3">
    <source>
        <dbReference type="ARBA" id="ARBA00022840"/>
    </source>
</evidence>
<evidence type="ECO:0000313" key="8">
    <source>
        <dbReference type="Proteomes" id="UP000005707"/>
    </source>
</evidence>
<organism evidence="7 8">
    <name type="scientific">Haloplasma contractile SSD-17B</name>
    <dbReference type="NCBI Taxonomy" id="1033810"/>
    <lineage>
        <taxon>Bacteria</taxon>
        <taxon>Bacillati</taxon>
        <taxon>Mycoplasmatota</taxon>
        <taxon>Mollicutes</taxon>
        <taxon>Haloplasmatales</taxon>
        <taxon>Haloplasmataceae</taxon>
        <taxon>Haloplasma</taxon>
    </lineage>
</organism>
<dbReference type="PANTHER" id="PTHR11638:SF18">
    <property type="entry name" value="HEAT SHOCK PROTEIN 104"/>
    <property type="match status" value="1"/>
</dbReference>
<keyword evidence="4" id="KW-0143">Chaperone</keyword>
<keyword evidence="3" id="KW-0067">ATP-binding</keyword>
<evidence type="ECO:0000256" key="2">
    <source>
        <dbReference type="ARBA" id="ARBA00022741"/>
    </source>
</evidence>
<dbReference type="InterPro" id="IPR018368">
    <property type="entry name" value="ClpA/B_CS1"/>
</dbReference>
<protein>
    <submittedName>
        <fullName evidence="7">Arginyl-tRNA synthetase protein</fullName>
        <ecNumber evidence="7">6.1.1.19</ecNumber>
    </submittedName>
</protein>
<evidence type="ECO:0000256" key="5">
    <source>
        <dbReference type="PROSITE-ProRule" id="PRU01251"/>
    </source>
</evidence>
<evidence type="ECO:0000256" key="1">
    <source>
        <dbReference type="ARBA" id="ARBA00022737"/>
    </source>
</evidence>
<dbReference type="SUPFAM" id="SSF52540">
    <property type="entry name" value="P-loop containing nucleoside triphosphate hydrolases"/>
    <property type="match status" value="2"/>
</dbReference>
<dbReference type="GO" id="GO:0016887">
    <property type="term" value="F:ATP hydrolysis activity"/>
    <property type="evidence" value="ECO:0007669"/>
    <property type="project" value="InterPro"/>
</dbReference>
<gene>
    <name evidence="7" type="ORF">HLPCO_001397</name>
</gene>
<dbReference type="PROSITE" id="PS51903">
    <property type="entry name" value="CLP_R"/>
    <property type="match status" value="1"/>
</dbReference>
<feature type="domain" description="Clp R" evidence="6">
    <location>
        <begin position="2"/>
        <end position="144"/>
    </location>
</feature>
<dbReference type="Pfam" id="PF00004">
    <property type="entry name" value="AAA"/>
    <property type="match status" value="1"/>
</dbReference>
<dbReference type="SMART" id="SM00382">
    <property type="entry name" value="AAA"/>
    <property type="match status" value="1"/>
</dbReference>
<dbReference type="EC" id="6.1.1.19" evidence="7"/>
<dbReference type="GO" id="GO:0005737">
    <property type="term" value="C:cytoplasm"/>
    <property type="evidence" value="ECO:0007669"/>
    <property type="project" value="TreeGrafter"/>
</dbReference>
<dbReference type="Pfam" id="PF17871">
    <property type="entry name" value="AAA_lid_9"/>
    <property type="match status" value="1"/>
</dbReference>
<dbReference type="InterPro" id="IPR050130">
    <property type="entry name" value="ClpA_ClpB"/>
</dbReference>
<dbReference type="Gene3D" id="3.40.50.300">
    <property type="entry name" value="P-loop containing nucleotide triphosphate hydrolases"/>
    <property type="match status" value="2"/>
</dbReference>
<evidence type="ECO:0000313" key="7">
    <source>
        <dbReference type="EMBL" id="ERJ12411.1"/>
    </source>
</evidence>
<dbReference type="Gene3D" id="1.10.1780.10">
    <property type="entry name" value="Clp, N-terminal domain"/>
    <property type="match status" value="1"/>
</dbReference>
<sequence>MYDNFSHQARQIIVRSHKYALNYDEYIVGTEFLLQSLFNELNSSCYILLKEHDITEQELIKAFNDIIVFRKNIPGLIIYTNKFKEILEKAGEIATLTDSDLVYEEHIFYALLKTDHTIAKVVLTKLNIDINHLLEEIEDVMDWEFEAPDSDIDQFSFVEDITELAHKRKLLPLIGREDTLNRIKYILNKKNKRNVILIGNAGVGKTAIVEGLAQLLIKEKINKRILSLNINSLIAGTKYRGDFEERLDNFINEVRNRDDVIIFIDELHNIVGAGGNDGALDAANILKPVLARGDINCIGATTSDEYYKHLADDHAFTRRFHPIFIDEPSVTESKEILYGVKDRFESFHNIYVSDTVIDYIVTKADRNIVNRYFPDKAIDILDEACSIAKSRNMTHLSNKIIDEVIKIMNNQSLDYEIPSSLNFYPFLEKYYLRYITNVRHGHKPIVSVLCESNGEHELENFVDDIQDIFSIKHEAIKTINLNNFGDDHTISNLIGAPPGYVGFENTNTLTKFVHKYSRSLIIFKNIGSASYKIEQLVRDIINTGYVEDFGNNKTFFTNCIILGTSEHKDKRIGFINQKGKQSKLDHYHFNETIILEDYRSVNQNKDYFKHVLEDYISSFKNNGLNIRFSSYNQFVEALCKKVITINEFEDILFNIYKDRHKQYHTLEFKVDSKQNRIILSKKD</sequence>
<accession>U2ECA6</accession>
<dbReference type="PANTHER" id="PTHR11638">
    <property type="entry name" value="ATP-DEPENDENT CLP PROTEASE"/>
    <property type="match status" value="1"/>
</dbReference>
<dbReference type="Pfam" id="PF07724">
    <property type="entry name" value="AAA_2"/>
    <property type="match status" value="1"/>
</dbReference>
<dbReference type="InterPro" id="IPR036628">
    <property type="entry name" value="Clp_N_dom_sf"/>
</dbReference>
<dbReference type="RefSeq" id="WP_008825012.1">
    <property type="nucleotide sequence ID" value="NZ_AFNU02000004.1"/>
</dbReference>
<dbReference type="SUPFAM" id="SSF81923">
    <property type="entry name" value="Double Clp-N motif"/>
    <property type="match status" value="2"/>
</dbReference>
<dbReference type="CDD" id="cd00009">
    <property type="entry name" value="AAA"/>
    <property type="match status" value="1"/>
</dbReference>
<dbReference type="GO" id="GO:0004814">
    <property type="term" value="F:arginine-tRNA ligase activity"/>
    <property type="evidence" value="ECO:0007669"/>
    <property type="project" value="UniProtKB-EC"/>
</dbReference>
<keyword evidence="8" id="KW-1185">Reference proteome</keyword>
<comment type="caution">
    <text evidence="7">The sequence shown here is derived from an EMBL/GenBank/DDBJ whole genome shotgun (WGS) entry which is preliminary data.</text>
</comment>
<dbReference type="PROSITE" id="PS00870">
    <property type="entry name" value="CLPAB_1"/>
    <property type="match status" value="1"/>
</dbReference>
<dbReference type="EMBL" id="AFNU02000004">
    <property type="protein sequence ID" value="ERJ12411.1"/>
    <property type="molecule type" value="Genomic_DNA"/>
</dbReference>
<dbReference type="Pfam" id="PF02861">
    <property type="entry name" value="Clp_N"/>
    <property type="match status" value="1"/>
</dbReference>
<dbReference type="InterPro" id="IPR003593">
    <property type="entry name" value="AAA+_ATPase"/>
</dbReference>
<dbReference type="eggNOG" id="COG0542">
    <property type="taxonomic scope" value="Bacteria"/>
</dbReference>
<keyword evidence="7" id="KW-0436">Ligase</keyword>
<dbReference type="AlphaFoldDB" id="U2ECA6"/>
<dbReference type="Proteomes" id="UP000005707">
    <property type="component" value="Unassembled WGS sequence"/>
</dbReference>
<evidence type="ECO:0000259" key="6">
    <source>
        <dbReference type="PROSITE" id="PS51903"/>
    </source>
</evidence>
<keyword evidence="2" id="KW-0547">Nucleotide-binding</keyword>
<evidence type="ECO:0000256" key="4">
    <source>
        <dbReference type="ARBA" id="ARBA00023186"/>
    </source>
</evidence>
<reference evidence="7 8" key="1">
    <citation type="journal article" date="2011" name="J. Bacteriol.">
        <title>Genome sequence of Haloplasma contractile, an unusual contractile bacterium from a deep-sea anoxic brine lake.</title>
        <authorList>
            <person name="Antunes A."/>
            <person name="Alam I."/>
            <person name="El Dorry H."/>
            <person name="Siam R."/>
            <person name="Robertson A."/>
            <person name="Bajic V.B."/>
            <person name="Stingl U."/>
        </authorList>
    </citation>
    <scope>NUCLEOTIDE SEQUENCE [LARGE SCALE GENOMIC DNA]</scope>
    <source>
        <strain evidence="7 8">SSD-17B</strain>
    </source>
</reference>